<evidence type="ECO:0000256" key="1">
    <source>
        <dbReference type="ARBA" id="ARBA00004651"/>
    </source>
</evidence>
<dbReference type="Gene3D" id="1.20.1720.10">
    <property type="entry name" value="Multidrug resistance protein D"/>
    <property type="match status" value="1"/>
</dbReference>
<evidence type="ECO:0000256" key="4">
    <source>
        <dbReference type="ARBA" id="ARBA00023136"/>
    </source>
</evidence>
<feature type="transmembrane region" description="Helical" evidence="5">
    <location>
        <begin position="439"/>
        <end position="459"/>
    </location>
</feature>
<reference evidence="7" key="1">
    <citation type="journal article" date="2014" name="Int. J. Syst. Evol. Microbiol.">
        <title>Complete genome sequence of Corynebacterium casei LMG S-19264T (=DSM 44701T), isolated from a smear-ripened cheese.</title>
        <authorList>
            <consortium name="US DOE Joint Genome Institute (JGI-PGF)"/>
            <person name="Walter F."/>
            <person name="Albersmeier A."/>
            <person name="Kalinowski J."/>
            <person name="Ruckert C."/>
        </authorList>
    </citation>
    <scope>NUCLEOTIDE SEQUENCE</scope>
    <source>
        <strain evidence="7">CGMCC 4.7308</strain>
    </source>
</reference>
<feature type="transmembrane region" description="Helical" evidence="5">
    <location>
        <begin position="334"/>
        <end position="351"/>
    </location>
</feature>
<evidence type="ECO:0000313" key="8">
    <source>
        <dbReference type="Proteomes" id="UP000655208"/>
    </source>
</evidence>
<feature type="transmembrane region" description="Helical" evidence="5">
    <location>
        <begin position="169"/>
        <end position="187"/>
    </location>
</feature>
<dbReference type="InterPro" id="IPR011701">
    <property type="entry name" value="MFS"/>
</dbReference>
<organism evidence="7 8">
    <name type="scientific">Nakamurella endophytica</name>
    <dbReference type="NCBI Taxonomy" id="1748367"/>
    <lineage>
        <taxon>Bacteria</taxon>
        <taxon>Bacillati</taxon>
        <taxon>Actinomycetota</taxon>
        <taxon>Actinomycetes</taxon>
        <taxon>Nakamurellales</taxon>
        <taxon>Nakamurellaceae</taxon>
        <taxon>Nakamurella</taxon>
    </lineage>
</organism>
<evidence type="ECO:0000256" key="2">
    <source>
        <dbReference type="ARBA" id="ARBA00022692"/>
    </source>
</evidence>
<dbReference type="Gene3D" id="1.20.1250.20">
    <property type="entry name" value="MFS general substrate transporter like domains"/>
    <property type="match status" value="1"/>
</dbReference>
<dbReference type="GO" id="GO:0022857">
    <property type="term" value="F:transmembrane transporter activity"/>
    <property type="evidence" value="ECO:0007669"/>
    <property type="project" value="InterPro"/>
</dbReference>
<evidence type="ECO:0000313" key="7">
    <source>
        <dbReference type="EMBL" id="GGM19179.1"/>
    </source>
</evidence>
<feature type="transmembrane region" description="Helical" evidence="5">
    <location>
        <begin position="401"/>
        <end position="419"/>
    </location>
</feature>
<proteinExistence type="predicted"/>
<gene>
    <name evidence="7" type="ORF">GCM10011594_44030</name>
</gene>
<feature type="transmembrane region" description="Helical" evidence="5">
    <location>
        <begin position="139"/>
        <end position="157"/>
    </location>
</feature>
<dbReference type="EMBL" id="BMNA01000023">
    <property type="protein sequence ID" value="GGM19179.1"/>
    <property type="molecule type" value="Genomic_DNA"/>
</dbReference>
<feature type="transmembrane region" description="Helical" evidence="5">
    <location>
        <begin position="271"/>
        <end position="290"/>
    </location>
</feature>
<feature type="transmembrane region" description="Helical" evidence="5">
    <location>
        <begin position="102"/>
        <end position="127"/>
    </location>
</feature>
<keyword evidence="2 5" id="KW-0812">Transmembrane</keyword>
<comment type="subcellular location">
    <subcellularLocation>
        <location evidence="1">Cell membrane</location>
        <topology evidence="1">Multi-pass membrane protein</topology>
    </subcellularLocation>
</comment>
<feature type="transmembrane region" description="Helical" evidence="5">
    <location>
        <begin position="199"/>
        <end position="218"/>
    </location>
</feature>
<feature type="transmembrane region" description="Helical" evidence="5">
    <location>
        <begin position="357"/>
        <end position="375"/>
    </location>
</feature>
<dbReference type="PANTHER" id="PTHR42718:SF49">
    <property type="entry name" value="EXPORT PROTEIN"/>
    <property type="match status" value="1"/>
</dbReference>
<comment type="caution">
    <text evidence="7">The sequence shown here is derived from an EMBL/GenBank/DDBJ whole genome shotgun (WGS) entry which is preliminary data.</text>
</comment>
<dbReference type="AlphaFoldDB" id="A0A917WPG3"/>
<name>A0A917WPG3_9ACTN</name>
<evidence type="ECO:0000256" key="3">
    <source>
        <dbReference type="ARBA" id="ARBA00022989"/>
    </source>
</evidence>
<reference evidence="7" key="2">
    <citation type="submission" date="2020-09" db="EMBL/GenBank/DDBJ databases">
        <authorList>
            <person name="Sun Q."/>
            <person name="Zhou Y."/>
        </authorList>
    </citation>
    <scope>NUCLEOTIDE SEQUENCE</scope>
    <source>
        <strain evidence="7">CGMCC 4.7308</strain>
    </source>
</reference>
<dbReference type="Proteomes" id="UP000655208">
    <property type="component" value="Unassembled WGS sequence"/>
</dbReference>
<keyword evidence="3 5" id="KW-1133">Transmembrane helix</keyword>
<feature type="transmembrane region" description="Helical" evidence="5">
    <location>
        <begin position="302"/>
        <end position="322"/>
    </location>
</feature>
<feature type="transmembrane region" description="Helical" evidence="5">
    <location>
        <begin position="230"/>
        <end position="250"/>
    </location>
</feature>
<sequence length="478" mass="48041">MHRMSQRWLVLVAMTGSLSMILLDQTVVTVALPSMSRELGLSAGGEQWVVNAYVLAMAALVALGGKLGDRLGGVTTFRIGVTVFFLASLACGFAPATDLGEAWIIAARVLQGAGAALMTPVSAALVIGAFSVAERGRAMAVYAGISQVFLAVGPLLGGVLTEAVSWRTVFWLNVPVGVAALVLVHVAHPADVRTDGARITAAPVAGLVLGVAATVLAVQQAGTWGWTSPATAGLLAVGLVLLGAFVVAQLRSPSPLVDVRLLGRRAFLADVVVLGLVQFGLLAVILYSSIYLQVLLGMSPMLAGVCALPLIVAIAAAAQLGGRWYDAAGVRPPVLTGVLVGTAGLLAWAVSLPTLGYGAQVPGMVLTGLGIGLLMSPTNTDALGRVDAADRSQASGIVQTVRQLGGTLGVAVIGAVVLGAEGGPGAGGRPQHAADAITLGFFCAAAAFVLALVAGTALLSRERLTVDPSAGPAPAAVG</sequence>
<dbReference type="PANTHER" id="PTHR42718">
    <property type="entry name" value="MAJOR FACILITATOR SUPERFAMILY MULTIDRUG TRANSPORTER MFSC"/>
    <property type="match status" value="1"/>
</dbReference>
<dbReference type="SUPFAM" id="SSF103473">
    <property type="entry name" value="MFS general substrate transporter"/>
    <property type="match status" value="1"/>
</dbReference>
<feature type="transmembrane region" description="Helical" evidence="5">
    <location>
        <begin position="77"/>
        <end position="96"/>
    </location>
</feature>
<evidence type="ECO:0000256" key="5">
    <source>
        <dbReference type="SAM" id="Phobius"/>
    </source>
</evidence>
<dbReference type="InterPro" id="IPR036259">
    <property type="entry name" value="MFS_trans_sf"/>
</dbReference>
<keyword evidence="8" id="KW-1185">Reference proteome</keyword>
<dbReference type="GO" id="GO:0005886">
    <property type="term" value="C:plasma membrane"/>
    <property type="evidence" value="ECO:0007669"/>
    <property type="project" value="UniProtKB-SubCell"/>
</dbReference>
<dbReference type="Pfam" id="PF07690">
    <property type="entry name" value="MFS_1"/>
    <property type="match status" value="1"/>
</dbReference>
<evidence type="ECO:0000259" key="6">
    <source>
        <dbReference type="PROSITE" id="PS50850"/>
    </source>
</evidence>
<dbReference type="CDD" id="cd17321">
    <property type="entry name" value="MFS_MMR_MDR_like"/>
    <property type="match status" value="1"/>
</dbReference>
<feature type="transmembrane region" description="Helical" evidence="5">
    <location>
        <begin position="47"/>
        <end position="65"/>
    </location>
</feature>
<keyword evidence="4 5" id="KW-0472">Membrane</keyword>
<feature type="domain" description="Major facilitator superfamily (MFS) profile" evidence="6">
    <location>
        <begin position="10"/>
        <end position="463"/>
    </location>
</feature>
<accession>A0A917WPG3</accession>
<dbReference type="PROSITE" id="PS50850">
    <property type="entry name" value="MFS"/>
    <property type="match status" value="1"/>
</dbReference>
<dbReference type="InterPro" id="IPR020846">
    <property type="entry name" value="MFS_dom"/>
</dbReference>
<protein>
    <submittedName>
        <fullName evidence="7">MFS transporter</fullName>
    </submittedName>
</protein>